<dbReference type="GO" id="GO:0016887">
    <property type="term" value="F:ATP hydrolysis activity"/>
    <property type="evidence" value="ECO:0007669"/>
    <property type="project" value="InterPro"/>
</dbReference>
<organism evidence="3">
    <name type="scientific">Agrobacterium albertimagni</name>
    <dbReference type="NCBI Taxonomy" id="147266"/>
    <lineage>
        <taxon>Bacteria</taxon>
        <taxon>Pseudomonadati</taxon>
        <taxon>Pseudomonadota</taxon>
        <taxon>Alphaproteobacteria</taxon>
        <taxon>Hyphomicrobiales</taxon>
        <taxon>Rhizobiaceae</taxon>
        <taxon>Rhizobium/Agrobacterium group</taxon>
        <taxon>Agrobacterium</taxon>
    </lineage>
</organism>
<dbReference type="PANTHER" id="PTHR35894">
    <property type="entry name" value="GENERAL SECRETION PATHWAY PROTEIN A-RELATED"/>
    <property type="match status" value="1"/>
</dbReference>
<comment type="caution">
    <text evidence="3">The sequence shown here is derived from an EMBL/GenBank/DDBJ whole genome shotgun (WGS) entry which is preliminary data.</text>
</comment>
<evidence type="ECO:0000259" key="1">
    <source>
        <dbReference type="Pfam" id="PF09077"/>
    </source>
</evidence>
<gene>
    <name evidence="3" type="ORF">ENP70_15980</name>
</gene>
<protein>
    <submittedName>
        <fullName evidence="3">DNA transposition protein</fullName>
    </submittedName>
</protein>
<dbReference type="Gene3D" id="3.40.50.300">
    <property type="entry name" value="P-loop containing nucleotide triphosphate hydrolases"/>
    <property type="match status" value="1"/>
</dbReference>
<dbReference type="Pfam" id="PF09077">
    <property type="entry name" value="Phage-MuB_C"/>
    <property type="match status" value="1"/>
</dbReference>
<dbReference type="InterPro" id="IPR010982">
    <property type="entry name" value="Lambda_DNA-bd_dom_sf"/>
</dbReference>
<dbReference type="Gene3D" id="1.10.1180.10">
    <property type="entry name" value="B transposition protein, C-terminal domain"/>
    <property type="match status" value="1"/>
</dbReference>
<dbReference type="InterPro" id="IPR049945">
    <property type="entry name" value="AAA_22"/>
</dbReference>
<proteinExistence type="predicted"/>
<dbReference type="InterPro" id="IPR009084">
    <property type="entry name" value="B_transpositn_C"/>
</dbReference>
<reference evidence="3" key="1">
    <citation type="journal article" date="2020" name="mSystems">
        <title>Genome- and Community-Level Interaction Insights into Carbon Utilization and Element Cycling Functions of Hydrothermarchaeota in Hydrothermal Sediment.</title>
        <authorList>
            <person name="Zhou Z."/>
            <person name="Liu Y."/>
            <person name="Xu W."/>
            <person name="Pan J."/>
            <person name="Luo Z.H."/>
            <person name="Li M."/>
        </authorList>
    </citation>
    <scope>NUCLEOTIDE SEQUENCE [LARGE SCALE GENOMIC DNA]</scope>
    <source>
        <strain evidence="3">SpSt-243</strain>
    </source>
</reference>
<feature type="domain" description="B transposition protein C-terminal" evidence="1">
    <location>
        <begin position="259"/>
        <end position="334"/>
    </location>
</feature>
<dbReference type="EMBL" id="DSKI01000822">
    <property type="protein sequence ID" value="HEB45155.1"/>
    <property type="molecule type" value="Genomic_DNA"/>
</dbReference>
<dbReference type="Pfam" id="PF13401">
    <property type="entry name" value="AAA_22"/>
    <property type="match status" value="1"/>
</dbReference>
<dbReference type="Gene3D" id="1.10.260.40">
    <property type="entry name" value="lambda repressor-like DNA-binding domains"/>
    <property type="match status" value="1"/>
</dbReference>
<feature type="domain" description="ORC1/DEAH AAA+ ATPase" evidence="2">
    <location>
        <begin position="125"/>
        <end position="235"/>
    </location>
</feature>
<dbReference type="PANTHER" id="PTHR35894:SF5">
    <property type="entry name" value="MU-LIKE PROPHAGE FLUMU DNA TRANSPOSITION PROTEIN B"/>
    <property type="match status" value="1"/>
</dbReference>
<evidence type="ECO:0000259" key="2">
    <source>
        <dbReference type="Pfam" id="PF13401"/>
    </source>
</evidence>
<name>A0A7C1NVA5_9HYPH</name>
<dbReference type="SUPFAM" id="SSF52540">
    <property type="entry name" value="P-loop containing nucleoside triphosphate hydrolases"/>
    <property type="match status" value="1"/>
</dbReference>
<dbReference type="AlphaFoldDB" id="A0A7C1NVA5"/>
<dbReference type="InterPro" id="IPR052026">
    <property type="entry name" value="ExeA_AAA_ATPase_DNA-bind"/>
</dbReference>
<dbReference type="InterPro" id="IPR036733">
    <property type="entry name" value="B_transposit_C_sf"/>
</dbReference>
<accession>A0A7C1NVA5</accession>
<dbReference type="GO" id="GO:0006313">
    <property type="term" value="P:DNA transposition"/>
    <property type="evidence" value="ECO:0007669"/>
    <property type="project" value="InterPro"/>
</dbReference>
<evidence type="ECO:0000313" key="3">
    <source>
        <dbReference type="EMBL" id="HEB45155.1"/>
    </source>
</evidence>
<dbReference type="InterPro" id="IPR027417">
    <property type="entry name" value="P-loop_NTPase"/>
</dbReference>
<dbReference type="GO" id="GO:0003677">
    <property type="term" value="F:DNA binding"/>
    <property type="evidence" value="ECO:0007669"/>
    <property type="project" value="InterPro"/>
</dbReference>
<sequence>MKNPINTTGAWIIPQPSTEFTVKHQPAEVDRWRKLLGAVIELSKINGWSKAEVRRRTGMAEATFSQWTNGNYAGVLSNLNDQISTWLDNLEESSRIAATLPVSPRYLKTPTGEDVIKTLLFAQISAGMVMVTLPSGSGKTTAAKHFRDYRPHVFMVTASPHTKTIHGILVDIAEELQVTEHNPTRLVRTIGRKLQRIGEGSLLIVDEAQNLVPDAINQLRHFVDINNCGLALLGNEDTGTSFFNDRSKSVMSRAQVATRFDRRLKRENNPQLGAEMLISAWGVDDEDCVKFLKVIAQKPGALRNIDRTIKAALISGLSGGEDLTLPLLRDAWKNRDLGDIA</sequence>